<dbReference type="PANTHER" id="PTHR21660:SF1">
    <property type="entry name" value="ACYL-COENZYME A THIOESTERASE 13"/>
    <property type="match status" value="1"/>
</dbReference>
<dbReference type="EMBL" id="JAAEAA010000012">
    <property type="protein sequence ID" value="NDK56405.1"/>
    <property type="molecule type" value="Genomic_DNA"/>
</dbReference>
<dbReference type="SUPFAM" id="SSF54637">
    <property type="entry name" value="Thioesterase/thiol ester dehydrase-isomerase"/>
    <property type="match status" value="1"/>
</dbReference>
<name>A0A6B2GZV0_9BACT</name>
<feature type="domain" description="Thioesterase" evidence="3">
    <location>
        <begin position="53"/>
        <end position="125"/>
    </location>
</feature>
<dbReference type="InterPro" id="IPR003736">
    <property type="entry name" value="PAAI_dom"/>
</dbReference>
<keyword evidence="2" id="KW-0378">Hydrolase</keyword>
<accession>A0A6B2GZV0</accession>
<evidence type="ECO:0000259" key="3">
    <source>
        <dbReference type="Pfam" id="PF03061"/>
    </source>
</evidence>
<evidence type="ECO:0000256" key="1">
    <source>
        <dbReference type="ARBA" id="ARBA00008324"/>
    </source>
</evidence>
<comment type="similarity">
    <text evidence="1">Belongs to the thioesterase PaaI family.</text>
</comment>
<protein>
    <submittedName>
        <fullName evidence="4">PaaI family thioesterase</fullName>
    </submittedName>
</protein>
<dbReference type="InterPro" id="IPR039298">
    <property type="entry name" value="ACOT13"/>
</dbReference>
<evidence type="ECO:0000313" key="4">
    <source>
        <dbReference type="EMBL" id="NDK56405.1"/>
    </source>
</evidence>
<dbReference type="CDD" id="cd03443">
    <property type="entry name" value="PaaI_thioesterase"/>
    <property type="match status" value="1"/>
</dbReference>
<evidence type="ECO:0000313" key="5">
    <source>
        <dbReference type="Proteomes" id="UP000478546"/>
    </source>
</evidence>
<dbReference type="Gene3D" id="3.10.129.10">
    <property type="entry name" value="Hotdog Thioesterase"/>
    <property type="match status" value="1"/>
</dbReference>
<keyword evidence="5" id="KW-1185">Reference proteome</keyword>
<dbReference type="AlphaFoldDB" id="A0A6B2GZV0"/>
<dbReference type="PANTHER" id="PTHR21660">
    <property type="entry name" value="THIOESTERASE SUPERFAMILY MEMBER-RELATED"/>
    <property type="match status" value="1"/>
</dbReference>
<gene>
    <name evidence="4" type="ORF">GWO68_10780</name>
</gene>
<dbReference type="InterPro" id="IPR006683">
    <property type="entry name" value="Thioestr_dom"/>
</dbReference>
<organism evidence="4 5">
    <name type="scientific">Pontibacter fetidus</name>
    <dbReference type="NCBI Taxonomy" id="2700082"/>
    <lineage>
        <taxon>Bacteria</taxon>
        <taxon>Pseudomonadati</taxon>
        <taxon>Bacteroidota</taxon>
        <taxon>Cytophagia</taxon>
        <taxon>Cytophagales</taxon>
        <taxon>Hymenobacteraceae</taxon>
        <taxon>Pontibacter</taxon>
    </lineage>
</organism>
<sequence>MIQTFNPDFEADIRKKLERQEFMKLMGFEVTKIEAGRIEGELKLEQRHKQHKGFTHGGVIATLADIVAGFAAVSLVPKDHHVVTAEIKVSYFHPGVGDKLLAKGYVIKQGRKLNFCEAEVYVVKDEAEPLLIAKASTSMATITPEDLKLRESKS</sequence>
<comment type="caution">
    <text evidence="4">The sequence shown here is derived from an EMBL/GenBank/DDBJ whole genome shotgun (WGS) entry which is preliminary data.</text>
</comment>
<dbReference type="Pfam" id="PF03061">
    <property type="entry name" value="4HBT"/>
    <property type="match status" value="1"/>
</dbReference>
<dbReference type="GO" id="GO:0047617">
    <property type="term" value="F:fatty acyl-CoA hydrolase activity"/>
    <property type="evidence" value="ECO:0007669"/>
    <property type="project" value="InterPro"/>
</dbReference>
<reference evidence="4 5" key="1">
    <citation type="submission" date="2020-01" db="EMBL/GenBank/DDBJ databases">
        <authorList>
            <person name="Kim M.K."/>
        </authorList>
    </citation>
    <scope>NUCLEOTIDE SEQUENCE [LARGE SCALE GENOMIC DNA]</scope>
    <source>
        <strain evidence="4 5">BT213</strain>
    </source>
</reference>
<evidence type="ECO:0000256" key="2">
    <source>
        <dbReference type="ARBA" id="ARBA00022801"/>
    </source>
</evidence>
<dbReference type="Proteomes" id="UP000478546">
    <property type="component" value="Unassembled WGS sequence"/>
</dbReference>
<proteinExistence type="inferred from homology"/>
<dbReference type="NCBIfam" id="TIGR00369">
    <property type="entry name" value="unchar_dom_1"/>
    <property type="match status" value="1"/>
</dbReference>
<dbReference type="RefSeq" id="WP_162346462.1">
    <property type="nucleotide sequence ID" value="NZ_JAAEAA010000012.1"/>
</dbReference>
<dbReference type="InterPro" id="IPR029069">
    <property type="entry name" value="HotDog_dom_sf"/>
</dbReference>